<evidence type="ECO:0000259" key="2">
    <source>
        <dbReference type="Pfam" id="PF00589"/>
    </source>
</evidence>
<proteinExistence type="predicted"/>
<keyword evidence="1" id="KW-0233">DNA recombination</keyword>
<gene>
    <name evidence="3" type="primary">SBOV19051</name>
    <name evidence="3" type="ORF">NCTC12420_02130</name>
</gene>
<evidence type="ECO:0000313" key="3">
    <source>
        <dbReference type="EMBL" id="SUI02368.1"/>
    </source>
</evidence>
<dbReference type="Pfam" id="PF00589">
    <property type="entry name" value="Phage_integrase"/>
    <property type="match status" value="1"/>
</dbReference>
<name>A0A379XPF5_SALER</name>
<dbReference type="InterPro" id="IPR013762">
    <property type="entry name" value="Integrase-like_cat_sf"/>
</dbReference>
<dbReference type="Proteomes" id="UP000254220">
    <property type="component" value="Unassembled WGS sequence"/>
</dbReference>
<dbReference type="InterPro" id="IPR002104">
    <property type="entry name" value="Integrase_catalytic"/>
</dbReference>
<reference evidence="3 4" key="1">
    <citation type="submission" date="2018-06" db="EMBL/GenBank/DDBJ databases">
        <authorList>
            <consortium name="Pathogen Informatics"/>
            <person name="Doyle S."/>
        </authorList>
    </citation>
    <scope>NUCLEOTIDE SEQUENCE [LARGE SCALE GENOMIC DNA]</scope>
    <source>
        <strain evidence="3 4">NCTC12420</strain>
    </source>
</reference>
<dbReference type="InterPro" id="IPR011010">
    <property type="entry name" value="DNA_brk_join_enz"/>
</dbReference>
<accession>A0A379XPF5</accession>
<dbReference type="AlphaFoldDB" id="A0A379XPF5"/>
<dbReference type="SUPFAM" id="SSF56349">
    <property type="entry name" value="DNA breaking-rejoining enzymes"/>
    <property type="match status" value="1"/>
</dbReference>
<dbReference type="GO" id="GO:0015074">
    <property type="term" value="P:DNA integration"/>
    <property type="evidence" value="ECO:0007669"/>
    <property type="project" value="InterPro"/>
</dbReference>
<organism evidence="3 4">
    <name type="scientific">Salmonella enterica subsp. indica</name>
    <dbReference type="NCBI Taxonomy" id="59207"/>
    <lineage>
        <taxon>Bacteria</taxon>
        <taxon>Pseudomonadati</taxon>
        <taxon>Pseudomonadota</taxon>
        <taxon>Gammaproteobacteria</taxon>
        <taxon>Enterobacterales</taxon>
        <taxon>Enterobacteriaceae</taxon>
        <taxon>Salmonella</taxon>
    </lineage>
</organism>
<evidence type="ECO:0000256" key="1">
    <source>
        <dbReference type="ARBA" id="ARBA00023172"/>
    </source>
</evidence>
<dbReference type="Gene3D" id="1.10.443.10">
    <property type="entry name" value="Intergrase catalytic core"/>
    <property type="match status" value="1"/>
</dbReference>
<dbReference type="EMBL" id="UGYB01000001">
    <property type="protein sequence ID" value="SUI02368.1"/>
    <property type="molecule type" value="Genomic_DNA"/>
</dbReference>
<dbReference type="GO" id="GO:0006310">
    <property type="term" value="P:DNA recombination"/>
    <property type="evidence" value="ECO:0007669"/>
    <property type="project" value="UniProtKB-KW"/>
</dbReference>
<evidence type="ECO:0000313" key="4">
    <source>
        <dbReference type="Proteomes" id="UP000254220"/>
    </source>
</evidence>
<dbReference type="GO" id="GO:0003677">
    <property type="term" value="F:DNA binding"/>
    <property type="evidence" value="ECO:0007669"/>
    <property type="project" value="InterPro"/>
</dbReference>
<protein>
    <submittedName>
        <fullName evidence="3">Putative cytoplasmic protein</fullName>
    </submittedName>
</protein>
<sequence>MRGKSIEIGFGFKAFSQFSHIIDERLYVKPIKSGLKIALPLSLNLPSLGLRLSTVIERCRLVSRSEYLINAGIRKNSPNGSIHPDSLTKKFVAARKLTGINFSENLPPFHEIRSLSRRLYKDAYGERFAQKLLGHTSENTTKTKMYLDELDDKSCVDALIFVVK</sequence>
<feature type="domain" description="Tyr recombinase" evidence="2">
    <location>
        <begin position="23"/>
        <end position="148"/>
    </location>
</feature>